<protein>
    <submittedName>
        <fullName evidence="1">Uncharacterized protein</fullName>
    </submittedName>
</protein>
<reference evidence="1" key="1">
    <citation type="submission" date="2024-09" db="EMBL/GenBank/DDBJ databases">
        <title>Black Yeasts Isolated from many extreme environments.</title>
        <authorList>
            <person name="Coleine C."/>
            <person name="Stajich J.E."/>
            <person name="Selbmann L."/>
        </authorList>
    </citation>
    <scope>NUCLEOTIDE SEQUENCE</scope>
    <source>
        <strain evidence="1">CCFEE 5737</strain>
    </source>
</reference>
<evidence type="ECO:0000313" key="2">
    <source>
        <dbReference type="Proteomes" id="UP001186974"/>
    </source>
</evidence>
<organism evidence="1 2">
    <name type="scientific">Coniosporium uncinatum</name>
    <dbReference type="NCBI Taxonomy" id="93489"/>
    <lineage>
        <taxon>Eukaryota</taxon>
        <taxon>Fungi</taxon>
        <taxon>Dikarya</taxon>
        <taxon>Ascomycota</taxon>
        <taxon>Pezizomycotina</taxon>
        <taxon>Dothideomycetes</taxon>
        <taxon>Dothideomycetes incertae sedis</taxon>
        <taxon>Coniosporium</taxon>
    </lineage>
</organism>
<proteinExistence type="predicted"/>
<name>A0ACC3CTX8_9PEZI</name>
<gene>
    <name evidence="1" type="ORF">LTS18_000915</name>
</gene>
<dbReference type="EMBL" id="JAWDJW010011762">
    <property type="protein sequence ID" value="KAK3044572.1"/>
    <property type="molecule type" value="Genomic_DNA"/>
</dbReference>
<keyword evidence="2" id="KW-1185">Reference proteome</keyword>
<sequence>MAAAAQPMTRQNSGEALSSPTDSNPPALPSHASWAKNAPNATTRVSSRSASVSVASPAAVTVEPVVEEVLPESDQTAISEPSHDDTADDGPRRSLPSSQSTRKPCAPYFDDLIKRLANTNLEFKFSHAHLSEEDWNIVQKFPPLFDPDGGARRWAQKEKERRREENEAQAGLSNVDAEENPEAGSLQLGGEPEERQVVGGLGQGQQHAIQPPSLQNTNGTSGLGQNLPLPDDILHAGMGARGLTPQQILLQQFKSPAAQSPTTMNAFNNQSQAQQPNAFGQPGGAPGHARHQSRFTFANDSASASANVKPVANSKLMNQQSSMMPQGNSFNHLGHQPLGHQFQAST</sequence>
<comment type="caution">
    <text evidence="1">The sequence shown here is derived from an EMBL/GenBank/DDBJ whole genome shotgun (WGS) entry which is preliminary data.</text>
</comment>
<evidence type="ECO:0000313" key="1">
    <source>
        <dbReference type="EMBL" id="KAK3044572.1"/>
    </source>
</evidence>
<dbReference type="Proteomes" id="UP001186974">
    <property type="component" value="Unassembled WGS sequence"/>
</dbReference>
<feature type="non-terminal residue" evidence="1">
    <location>
        <position position="346"/>
    </location>
</feature>
<accession>A0ACC3CTX8</accession>